<keyword evidence="2" id="KW-0731">Sigma factor</keyword>
<dbReference type="SUPFAM" id="SSF88659">
    <property type="entry name" value="Sigma3 and sigma4 domains of RNA polymerase sigma factors"/>
    <property type="match status" value="2"/>
</dbReference>
<dbReference type="InterPro" id="IPR013325">
    <property type="entry name" value="RNA_pol_sigma_r2"/>
</dbReference>
<organism evidence="7 8">
    <name type="scientific">Catenuloplanes niger</name>
    <dbReference type="NCBI Taxonomy" id="587534"/>
    <lineage>
        <taxon>Bacteria</taxon>
        <taxon>Bacillati</taxon>
        <taxon>Actinomycetota</taxon>
        <taxon>Actinomycetes</taxon>
        <taxon>Micromonosporales</taxon>
        <taxon>Micromonosporaceae</taxon>
        <taxon>Catenuloplanes</taxon>
    </lineage>
</organism>
<dbReference type="RefSeq" id="WP_310425186.1">
    <property type="nucleotide sequence ID" value="NZ_JAVDYC010000001.1"/>
</dbReference>
<dbReference type="GO" id="GO:0003677">
    <property type="term" value="F:DNA binding"/>
    <property type="evidence" value="ECO:0007669"/>
    <property type="project" value="UniProtKB-KW"/>
</dbReference>
<accession>A0AAE4CVQ3</accession>
<evidence type="ECO:0000256" key="3">
    <source>
        <dbReference type="ARBA" id="ARBA00023125"/>
    </source>
</evidence>
<dbReference type="PANTHER" id="PTHR30385">
    <property type="entry name" value="SIGMA FACTOR F FLAGELLAR"/>
    <property type="match status" value="1"/>
</dbReference>
<dbReference type="AlphaFoldDB" id="A0AAE4CVQ3"/>
<keyword evidence="1" id="KW-0805">Transcription regulation</keyword>
<keyword evidence="4" id="KW-0804">Transcription</keyword>
<protein>
    <submittedName>
        <fullName evidence="7">RNA polymerase sigma-B factor</fullName>
    </submittedName>
</protein>
<dbReference type="EMBL" id="JAVDYC010000001">
    <property type="protein sequence ID" value="MDR7327641.1"/>
    <property type="molecule type" value="Genomic_DNA"/>
</dbReference>
<dbReference type="PANTHER" id="PTHR30385:SF4">
    <property type="entry name" value="RNA POLYMERASE SIGMA-E FACTOR"/>
    <property type="match status" value="1"/>
</dbReference>
<comment type="caution">
    <text evidence="7">The sequence shown here is derived from an EMBL/GenBank/DDBJ whole genome shotgun (WGS) entry which is preliminary data.</text>
</comment>
<evidence type="ECO:0000256" key="1">
    <source>
        <dbReference type="ARBA" id="ARBA00023015"/>
    </source>
</evidence>
<dbReference type="Proteomes" id="UP001183629">
    <property type="component" value="Unassembled WGS sequence"/>
</dbReference>
<name>A0AAE4CVQ3_9ACTN</name>
<proteinExistence type="predicted"/>
<dbReference type="CDD" id="cd06171">
    <property type="entry name" value="Sigma70_r4"/>
    <property type="match status" value="1"/>
</dbReference>
<feature type="domain" description="RNA polymerase sigma-70 region 2" evidence="5">
    <location>
        <begin position="42"/>
        <end position="107"/>
    </location>
</feature>
<evidence type="ECO:0000313" key="8">
    <source>
        <dbReference type="Proteomes" id="UP001183629"/>
    </source>
</evidence>
<gene>
    <name evidence="7" type="ORF">J2S44_007891</name>
</gene>
<dbReference type="Gene3D" id="1.20.140.160">
    <property type="match status" value="1"/>
</dbReference>
<dbReference type="InterPro" id="IPR007630">
    <property type="entry name" value="RNA_pol_sigma70_r4"/>
</dbReference>
<dbReference type="GO" id="GO:0006352">
    <property type="term" value="P:DNA-templated transcription initiation"/>
    <property type="evidence" value="ECO:0007669"/>
    <property type="project" value="InterPro"/>
</dbReference>
<evidence type="ECO:0000313" key="7">
    <source>
        <dbReference type="EMBL" id="MDR7327641.1"/>
    </source>
</evidence>
<dbReference type="Pfam" id="PF04542">
    <property type="entry name" value="Sigma70_r2"/>
    <property type="match status" value="1"/>
</dbReference>
<evidence type="ECO:0000256" key="4">
    <source>
        <dbReference type="ARBA" id="ARBA00023163"/>
    </source>
</evidence>
<sequence>MAGPTRTPVSPGAAESRADRLRRLAALPAGDSLHVLLRARVIEDWLPLANRLAARYAGRGEPLDDLRQVAAVALILSVDRFDPGLGVPFAGYATPAITGALKRHFRDSVCRIRIPRGSQELWARLTSAGERLAQREQRTLDLGELAAALGVDVERARTACREASVQWVGSLDQLMDDRRVPLREMLGAADPDIEGIATRDALRTCLAELTARERRIVILRFVAELPQHRIAADVGLSQMQVSRLLSRIMLRLRERLST</sequence>
<keyword evidence="8" id="KW-1185">Reference proteome</keyword>
<dbReference type="Pfam" id="PF04545">
    <property type="entry name" value="Sigma70_r4"/>
    <property type="match status" value="1"/>
</dbReference>
<evidence type="ECO:0000259" key="5">
    <source>
        <dbReference type="Pfam" id="PF04542"/>
    </source>
</evidence>
<keyword evidence="3" id="KW-0238">DNA-binding</keyword>
<dbReference type="NCBIfam" id="TIGR02937">
    <property type="entry name" value="sigma70-ECF"/>
    <property type="match status" value="1"/>
</dbReference>
<dbReference type="InterPro" id="IPR014284">
    <property type="entry name" value="RNA_pol_sigma-70_dom"/>
</dbReference>
<dbReference type="GO" id="GO:0016987">
    <property type="term" value="F:sigma factor activity"/>
    <property type="evidence" value="ECO:0007669"/>
    <property type="project" value="UniProtKB-KW"/>
</dbReference>
<evidence type="ECO:0000256" key="2">
    <source>
        <dbReference type="ARBA" id="ARBA00023082"/>
    </source>
</evidence>
<dbReference type="InterPro" id="IPR007627">
    <property type="entry name" value="RNA_pol_sigma70_r2"/>
</dbReference>
<dbReference type="SUPFAM" id="SSF88946">
    <property type="entry name" value="Sigma2 domain of RNA polymerase sigma factors"/>
    <property type="match status" value="1"/>
</dbReference>
<evidence type="ECO:0000259" key="6">
    <source>
        <dbReference type="Pfam" id="PF04545"/>
    </source>
</evidence>
<feature type="domain" description="RNA polymerase sigma-70 region 4" evidence="6">
    <location>
        <begin position="205"/>
        <end position="254"/>
    </location>
</feature>
<reference evidence="7 8" key="1">
    <citation type="submission" date="2023-07" db="EMBL/GenBank/DDBJ databases">
        <title>Sequencing the genomes of 1000 actinobacteria strains.</title>
        <authorList>
            <person name="Klenk H.-P."/>
        </authorList>
    </citation>
    <scope>NUCLEOTIDE SEQUENCE [LARGE SCALE GENOMIC DNA]</scope>
    <source>
        <strain evidence="7 8">DSM 44711</strain>
    </source>
</reference>
<dbReference type="InterPro" id="IPR013324">
    <property type="entry name" value="RNA_pol_sigma_r3/r4-like"/>
</dbReference>
<dbReference type="Gene3D" id="1.20.120.1810">
    <property type="match status" value="1"/>
</dbReference>